<gene>
    <name evidence="2" type="ORF">BU14_0134s0008</name>
</gene>
<dbReference type="EMBL" id="KV918828">
    <property type="protein sequence ID" value="OSX77786.1"/>
    <property type="molecule type" value="Genomic_DNA"/>
</dbReference>
<name>A0A1X6PAN2_PORUM</name>
<dbReference type="AlphaFoldDB" id="A0A1X6PAN2"/>
<feature type="compositionally biased region" description="Polar residues" evidence="1">
    <location>
        <begin position="23"/>
        <end position="37"/>
    </location>
</feature>
<proteinExistence type="predicted"/>
<accession>A0A1X6PAN2</accession>
<feature type="compositionally biased region" description="Low complexity" evidence="1">
    <location>
        <begin position="96"/>
        <end position="115"/>
    </location>
</feature>
<evidence type="ECO:0000313" key="3">
    <source>
        <dbReference type="Proteomes" id="UP000218209"/>
    </source>
</evidence>
<protein>
    <submittedName>
        <fullName evidence="2">Uncharacterized protein</fullName>
    </submittedName>
</protein>
<feature type="region of interest" description="Disordered" evidence="1">
    <location>
        <begin position="91"/>
        <end position="115"/>
    </location>
</feature>
<feature type="region of interest" description="Disordered" evidence="1">
    <location>
        <begin position="1"/>
        <end position="61"/>
    </location>
</feature>
<organism evidence="2 3">
    <name type="scientific">Porphyra umbilicalis</name>
    <name type="common">Purple laver</name>
    <name type="synonym">Red alga</name>
    <dbReference type="NCBI Taxonomy" id="2786"/>
    <lineage>
        <taxon>Eukaryota</taxon>
        <taxon>Rhodophyta</taxon>
        <taxon>Bangiophyceae</taxon>
        <taxon>Bangiales</taxon>
        <taxon>Bangiaceae</taxon>
        <taxon>Porphyra</taxon>
    </lineage>
</organism>
<evidence type="ECO:0000313" key="2">
    <source>
        <dbReference type="EMBL" id="OSX77786.1"/>
    </source>
</evidence>
<sequence length="115" mass="12066">MAGKSLTSHSLTAGHQSRHHARSTSAPMRSKSATQKRSMPRPPHHVAFSLPFLPPQPSFPSSPPCCSWVLHVFDGACGLPSVGGRCLVTTAPDPVARTSPAAATRPRANPSHGEA</sequence>
<feature type="compositionally biased region" description="Pro residues" evidence="1">
    <location>
        <begin position="52"/>
        <end position="61"/>
    </location>
</feature>
<reference evidence="2 3" key="1">
    <citation type="submission" date="2017-03" db="EMBL/GenBank/DDBJ databases">
        <title>WGS assembly of Porphyra umbilicalis.</title>
        <authorList>
            <person name="Brawley S.H."/>
            <person name="Blouin N.A."/>
            <person name="Ficko-Blean E."/>
            <person name="Wheeler G.L."/>
            <person name="Lohr M."/>
            <person name="Goodson H.V."/>
            <person name="Jenkins J.W."/>
            <person name="Blaby-Haas C.E."/>
            <person name="Helliwell K.E."/>
            <person name="Chan C."/>
            <person name="Marriage T."/>
            <person name="Bhattacharya D."/>
            <person name="Klein A.S."/>
            <person name="Badis Y."/>
            <person name="Brodie J."/>
            <person name="Cao Y."/>
            <person name="Collen J."/>
            <person name="Dittami S.M."/>
            <person name="Gachon C.M."/>
            <person name="Green B.R."/>
            <person name="Karpowicz S."/>
            <person name="Kim J.W."/>
            <person name="Kudahl U."/>
            <person name="Lin S."/>
            <person name="Michel G."/>
            <person name="Mittag M."/>
            <person name="Olson B.J."/>
            <person name="Pangilinan J."/>
            <person name="Peng Y."/>
            <person name="Qiu H."/>
            <person name="Shu S."/>
            <person name="Singer J.T."/>
            <person name="Smith A.G."/>
            <person name="Sprecher B.N."/>
            <person name="Wagner V."/>
            <person name="Wang W."/>
            <person name="Wang Z.-Y."/>
            <person name="Yan J."/>
            <person name="Yarish C."/>
            <person name="Zoeuner-Riek S."/>
            <person name="Zhuang Y."/>
            <person name="Zou Y."/>
            <person name="Lindquist E.A."/>
            <person name="Grimwood J."/>
            <person name="Barry K."/>
            <person name="Rokhsar D.S."/>
            <person name="Schmutz J."/>
            <person name="Stiller J.W."/>
            <person name="Grossman A.R."/>
            <person name="Prochnik S.E."/>
        </authorList>
    </citation>
    <scope>NUCLEOTIDE SEQUENCE [LARGE SCALE GENOMIC DNA]</scope>
    <source>
        <strain evidence="2">4086291</strain>
    </source>
</reference>
<dbReference type="Proteomes" id="UP000218209">
    <property type="component" value="Unassembled WGS sequence"/>
</dbReference>
<evidence type="ECO:0000256" key="1">
    <source>
        <dbReference type="SAM" id="MobiDB-lite"/>
    </source>
</evidence>
<feature type="compositionally biased region" description="Polar residues" evidence="1">
    <location>
        <begin position="1"/>
        <end position="15"/>
    </location>
</feature>
<keyword evidence="3" id="KW-1185">Reference proteome</keyword>